<feature type="signal peptide" evidence="2">
    <location>
        <begin position="1"/>
        <end position="35"/>
    </location>
</feature>
<keyword evidence="1" id="KW-1133">Transmembrane helix</keyword>
<evidence type="ECO:0000256" key="1">
    <source>
        <dbReference type="SAM" id="Phobius"/>
    </source>
</evidence>
<reference evidence="4" key="1">
    <citation type="submission" date="2015-07" db="EMBL/GenBank/DDBJ databases">
        <authorList>
            <person name="Rodrigo-Torres Lidia"/>
            <person name="Arahal R.David."/>
        </authorList>
    </citation>
    <scope>NUCLEOTIDE SEQUENCE [LARGE SCALE GENOMIC DNA]</scope>
    <source>
        <strain evidence="4">CECT 5096</strain>
    </source>
</reference>
<feature type="transmembrane region" description="Helical" evidence="1">
    <location>
        <begin position="160"/>
        <end position="179"/>
    </location>
</feature>
<feature type="chain" id="PRO_5009787976" evidence="2">
    <location>
        <begin position="36"/>
        <end position="348"/>
    </location>
</feature>
<evidence type="ECO:0000256" key="2">
    <source>
        <dbReference type="SAM" id="SignalP"/>
    </source>
</evidence>
<keyword evidence="4" id="KW-1185">Reference proteome</keyword>
<sequence>MRQRSLTCRTLRKWFGLTLVFLAVIAAGGTSTALAQSTFQVKPDGVVEILRSKKTIENEGAKYGSVKVAAEVGESKDNVLIYFAPDNGGAFTDTVTYTLGGDTQTATVSVQEDYGPWGSQEVYTESFKAVFILFILAVLVESGLALLFRWRPYMRHFNTSALNPLVGFAFSLLLVWSVFKLDVVTDLFNIYTQPSKMLDGQVIGYILTAMIVAGGSKGVNKLLRTLGLRSLDIPEEVTGPRDETKAWISVKLTRKNAVGPVSVLYGPKDAMSVIGTISGDGELRGFKTLFFRDSARFPQSGGFTVTAGETCSVKLQGFDKDGNAIENPLEWGPYKIGKRAIVDLDITI</sequence>
<protein>
    <submittedName>
        <fullName evidence="3">Uncharacterized protein</fullName>
    </submittedName>
</protein>
<feature type="transmembrane region" description="Helical" evidence="1">
    <location>
        <begin position="129"/>
        <end position="148"/>
    </location>
</feature>
<accession>A0A0M7A986</accession>
<keyword evidence="2" id="KW-0732">Signal</keyword>
<keyword evidence="1" id="KW-0812">Transmembrane</keyword>
<organism evidence="3 4">
    <name type="scientific">Roseibium album</name>
    <dbReference type="NCBI Taxonomy" id="311410"/>
    <lineage>
        <taxon>Bacteria</taxon>
        <taxon>Pseudomonadati</taxon>
        <taxon>Pseudomonadota</taxon>
        <taxon>Alphaproteobacteria</taxon>
        <taxon>Hyphomicrobiales</taxon>
        <taxon>Stappiaceae</taxon>
        <taxon>Roseibium</taxon>
    </lineage>
</organism>
<dbReference type="EMBL" id="CXWC01000002">
    <property type="protein sequence ID" value="CTQ66189.1"/>
    <property type="molecule type" value="Genomic_DNA"/>
</dbReference>
<evidence type="ECO:0000313" key="3">
    <source>
        <dbReference type="EMBL" id="CTQ66189.1"/>
    </source>
</evidence>
<dbReference type="AlphaFoldDB" id="A0A0M7A986"/>
<proteinExistence type="predicted"/>
<gene>
    <name evidence="3" type="ORF">LA5096_00999</name>
</gene>
<dbReference type="Proteomes" id="UP000049983">
    <property type="component" value="Unassembled WGS sequence"/>
</dbReference>
<keyword evidence="1" id="KW-0472">Membrane</keyword>
<name>A0A0M7A986_9HYPH</name>
<evidence type="ECO:0000313" key="4">
    <source>
        <dbReference type="Proteomes" id="UP000049983"/>
    </source>
</evidence>
<feature type="transmembrane region" description="Helical" evidence="1">
    <location>
        <begin position="202"/>
        <end position="219"/>
    </location>
</feature>